<evidence type="ECO:0000256" key="4">
    <source>
        <dbReference type="ARBA" id="ARBA00022989"/>
    </source>
</evidence>
<feature type="transmembrane region" description="Helical" evidence="6">
    <location>
        <begin position="39"/>
        <end position="65"/>
    </location>
</feature>
<gene>
    <name evidence="7" type="ORF">SAMN05216456_0536</name>
</gene>
<feature type="transmembrane region" description="Helical" evidence="6">
    <location>
        <begin position="176"/>
        <end position="196"/>
    </location>
</feature>
<name>A0A1I7N1K4_9HYPH</name>
<proteinExistence type="predicted"/>
<evidence type="ECO:0000313" key="7">
    <source>
        <dbReference type="EMBL" id="SFV28523.1"/>
    </source>
</evidence>
<feature type="transmembrane region" description="Helical" evidence="6">
    <location>
        <begin position="322"/>
        <end position="341"/>
    </location>
</feature>
<dbReference type="OrthoDB" id="8453592at2"/>
<sequence length="413" mass="43504">MVRRPVRLYVFSLAAMLVPALAQFVLFAIYARVLGLEAYGVYVALLSWAPLCFELVGWGAGDYLVKRTTQNPLSFSAARAHMRKMLGLTILPAAALFALATALVIGDRISPAIIFAIGLCELGGLRLIVNAEQSALALGRLSHANRFRLMQALPRLPAVLLALHLGFISLEALALASAAGLLVTGLAAASIAAKLYPPAPSGALLAEGLRDGTWFMGSQMVRAGQHNVDRVVLSALVDPATLALYGVAQRFVQMGLLPLQAVLRLTYPRFFAEGRGGMAPTLRFALIILPVVLLVAIASAGGLLVGGMAIPLLLGAQFGQATLYLAHLAPILVLFALQSLTADALSGAGYLRARTLLIALGVGLQALGFLLWHEGLEIVLASYAGLAASVLLTVSTVLLIVRAESRRRLVVPA</sequence>
<feature type="transmembrane region" description="Helical" evidence="6">
    <location>
        <begin position="284"/>
        <end position="310"/>
    </location>
</feature>
<evidence type="ECO:0000256" key="5">
    <source>
        <dbReference type="ARBA" id="ARBA00023136"/>
    </source>
</evidence>
<evidence type="ECO:0000313" key="8">
    <source>
        <dbReference type="Proteomes" id="UP000199074"/>
    </source>
</evidence>
<dbReference type="AlphaFoldDB" id="A0A1I7N1K4"/>
<feature type="transmembrane region" description="Helical" evidence="6">
    <location>
        <begin position="378"/>
        <end position="401"/>
    </location>
</feature>
<comment type="subcellular location">
    <subcellularLocation>
        <location evidence="1">Cell membrane</location>
        <topology evidence="1">Multi-pass membrane protein</topology>
    </subcellularLocation>
</comment>
<feature type="transmembrane region" description="Helical" evidence="6">
    <location>
        <begin position="353"/>
        <end position="372"/>
    </location>
</feature>
<dbReference type="PANTHER" id="PTHR30250">
    <property type="entry name" value="PST FAMILY PREDICTED COLANIC ACID TRANSPORTER"/>
    <property type="match status" value="1"/>
</dbReference>
<dbReference type="InterPro" id="IPR002797">
    <property type="entry name" value="Polysacc_synth"/>
</dbReference>
<dbReference type="GO" id="GO:0005886">
    <property type="term" value="C:plasma membrane"/>
    <property type="evidence" value="ECO:0007669"/>
    <property type="project" value="UniProtKB-SubCell"/>
</dbReference>
<evidence type="ECO:0000256" key="6">
    <source>
        <dbReference type="SAM" id="Phobius"/>
    </source>
</evidence>
<accession>A0A1I7N1K4</accession>
<dbReference type="STRING" id="429728.SAMN05216456_0536"/>
<dbReference type="Proteomes" id="UP000199074">
    <property type="component" value="Unassembled WGS sequence"/>
</dbReference>
<dbReference type="Pfam" id="PF01943">
    <property type="entry name" value="Polysacc_synt"/>
    <property type="match status" value="1"/>
</dbReference>
<keyword evidence="2" id="KW-1003">Cell membrane</keyword>
<dbReference type="PANTHER" id="PTHR30250:SF11">
    <property type="entry name" value="O-ANTIGEN TRANSPORTER-RELATED"/>
    <property type="match status" value="1"/>
</dbReference>
<protein>
    <submittedName>
        <fullName evidence="7">Membrane protein involved in the export of O-antigen and teichoic acid</fullName>
    </submittedName>
</protein>
<keyword evidence="5 6" id="KW-0472">Membrane</keyword>
<dbReference type="RefSeq" id="WP_139232459.1">
    <property type="nucleotide sequence ID" value="NZ_FPCK01000001.1"/>
</dbReference>
<dbReference type="EMBL" id="FPCK01000001">
    <property type="protein sequence ID" value="SFV28523.1"/>
    <property type="molecule type" value="Genomic_DNA"/>
</dbReference>
<feature type="transmembrane region" description="Helical" evidence="6">
    <location>
        <begin position="9"/>
        <end position="33"/>
    </location>
</feature>
<reference evidence="7 8" key="1">
    <citation type="submission" date="2016-10" db="EMBL/GenBank/DDBJ databases">
        <authorList>
            <person name="de Groot N.N."/>
        </authorList>
    </citation>
    <scope>NUCLEOTIDE SEQUENCE [LARGE SCALE GENOMIC DNA]</scope>
    <source>
        <strain evidence="7 8">IPL20</strain>
    </source>
</reference>
<feature type="transmembrane region" description="Helical" evidence="6">
    <location>
        <begin position="86"/>
        <end position="106"/>
    </location>
</feature>
<keyword evidence="4 6" id="KW-1133">Transmembrane helix</keyword>
<dbReference type="InterPro" id="IPR050833">
    <property type="entry name" value="Poly_Biosynth_Transport"/>
</dbReference>
<keyword evidence="3 6" id="KW-0812">Transmembrane</keyword>
<evidence type="ECO:0000256" key="2">
    <source>
        <dbReference type="ARBA" id="ARBA00022475"/>
    </source>
</evidence>
<keyword evidence="8" id="KW-1185">Reference proteome</keyword>
<organism evidence="7 8">
    <name type="scientific">Devosia crocina</name>
    <dbReference type="NCBI Taxonomy" id="429728"/>
    <lineage>
        <taxon>Bacteria</taxon>
        <taxon>Pseudomonadati</taxon>
        <taxon>Pseudomonadota</taxon>
        <taxon>Alphaproteobacteria</taxon>
        <taxon>Hyphomicrobiales</taxon>
        <taxon>Devosiaceae</taxon>
        <taxon>Devosia</taxon>
    </lineage>
</organism>
<evidence type="ECO:0000256" key="3">
    <source>
        <dbReference type="ARBA" id="ARBA00022692"/>
    </source>
</evidence>
<evidence type="ECO:0000256" key="1">
    <source>
        <dbReference type="ARBA" id="ARBA00004651"/>
    </source>
</evidence>